<dbReference type="SUPFAM" id="SSF82171">
    <property type="entry name" value="DPP6 N-terminal domain-like"/>
    <property type="match status" value="1"/>
</dbReference>
<accession>A0ABU6Q0K1</accession>
<feature type="chain" id="PRO_5047298994" description="Lipoprotein" evidence="2">
    <location>
        <begin position="22"/>
        <end position="314"/>
    </location>
</feature>
<feature type="compositionally biased region" description="Polar residues" evidence="1">
    <location>
        <begin position="42"/>
        <end position="52"/>
    </location>
</feature>
<organism evidence="3 4">
    <name type="scientific">Paenibacillus chibensis</name>
    <dbReference type="NCBI Taxonomy" id="59846"/>
    <lineage>
        <taxon>Bacteria</taxon>
        <taxon>Bacillati</taxon>
        <taxon>Bacillota</taxon>
        <taxon>Bacilli</taxon>
        <taxon>Bacillales</taxon>
        <taxon>Paenibacillaceae</taxon>
        <taxon>Paenibacillus</taxon>
    </lineage>
</organism>
<protein>
    <recommendedName>
        <fullName evidence="5">Lipoprotein</fullName>
    </recommendedName>
</protein>
<feature type="signal peptide" evidence="2">
    <location>
        <begin position="1"/>
        <end position="21"/>
    </location>
</feature>
<evidence type="ECO:0000256" key="1">
    <source>
        <dbReference type="SAM" id="MobiDB-lite"/>
    </source>
</evidence>
<evidence type="ECO:0000313" key="3">
    <source>
        <dbReference type="EMBL" id="MED5020655.1"/>
    </source>
</evidence>
<dbReference type="Proteomes" id="UP001343257">
    <property type="component" value="Unassembled WGS sequence"/>
</dbReference>
<feature type="region of interest" description="Disordered" evidence="1">
    <location>
        <begin position="22"/>
        <end position="82"/>
    </location>
</feature>
<sequence>MKRFVSMSVLLVLMMSLAACGGGDKSGSDPAADTAKPDTAANGSTAGNNENKSGQDDKDAAVDNTNGSEGSSSADEADPMDLSQYSVSDKPIEKEDDKSHILWKQGSVTLKATLGKPTAQERLETSQVVTSLSVEQNDRHIDIKLDPRPYSIPNAELSADESYLALSATYLETSTLVIVDLRNGTYTTLNQLLEKNGKTKLEVLQTFSWSPQSHVLAFSYGLISELSLGLYDADQQTLTFIGAAEGVPHYISTSYIMWGKEGQSVSFIAEYPSDQMKLYRFGLADPSKVNALKDLTREEFDKFRKFSNYIPELP</sequence>
<feature type="compositionally biased region" description="Low complexity" evidence="1">
    <location>
        <begin position="29"/>
        <end position="41"/>
    </location>
</feature>
<dbReference type="EMBL" id="JARTLD010000073">
    <property type="protein sequence ID" value="MED5020655.1"/>
    <property type="molecule type" value="Genomic_DNA"/>
</dbReference>
<name>A0ABU6Q0K1_9BACL</name>
<evidence type="ECO:0000313" key="4">
    <source>
        <dbReference type="Proteomes" id="UP001343257"/>
    </source>
</evidence>
<keyword evidence="2" id="KW-0732">Signal</keyword>
<reference evidence="3 4" key="1">
    <citation type="submission" date="2023-03" db="EMBL/GenBank/DDBJ databases">
        <title>Bacillus Genome Sequencing.</title>
        <authorList>
            <person name="Dunlap C."/>
        </authorList>
    </citation>
    <scope>NUCLEOTIDE SEQUENCE [LARGE SCALE GENOMIC DNA]</scope>
    <source>
        <strain evidence="3 4">NRS-52</strain>
    </source>
</reference>
<comment type="caution">
    <text evidence="3">The sequence shown here is derived from an EMBL/GenBank/DDBJ whole genome shotgun (WGS) entry which is preliminary data.</text>
</comment>
<gene>
    <name evidence="3" type="ORF">P9847_25680</name>
</gene>
<dbReference type="RefSeq" id="WP_328282096.1">
    <property type="nucleotide sequence ID" value="NZ_JARTLD010000073.1"/>
</dbReference>
<evidence type="ECO:0008006" key="5">
    <source>
        <dbReference type="Google" id="ProtNLM"/>
    </source>
</evidence>
<evidence type="ECO:0000256" key="2">
    <source>
        <dbReference type="SAM" id="SignalP"/>
    </source>
</evidence>
<feature type="compositionally biased region" description="Polar residues" evidence="1">
    <location>
        <begin position="63"/>
        <end position="74"/>
    </location>
</feature>
<proteinExistence type="predicted"/>
<dbReference type="PROSITE" id="PS51257">
    <property type="entry name" value="PROKAR_LIPOPROTEIN"/>
    <property type="match status" value="1"/>
</dbReference>
<keyword evidence="4" id="KW-1185">Reference proteome</keyword>